<protein>
    <recommendedName>
        <fullName evidence="3">Phospholipase/carboxylesterase/thioesterase domain-containing protein</fullName>
    </recommendedName>
</protein>
<dbReference type="Gene3D" id="3.40.50.1820">
    <property type="entry name" value="alpha/beta hydrolase"/>
    <property type="match status" value="1"/>
</dbReference>
<dbReference type="GO" id="GO:0052689">
    <property type="term" value="F:carboxylic ester hydrolase activity"/>
    <property type="evidence" value="ECO:0007669"/>
    <property type="project" value="TreeGrafter"/>
</dbReference>
<dbReference type="GO" id="GO:0005737">
    <property type="term" value="C:cytoplasm"/>
    <property type="evidence" value="ECO:0007669"/>
    <property type="project" value="TreeGrafter"/>
</dbReference>
<organism evidence="4">
    <name type="scientific">Bicosoecida sp. CB-2014</name>
    <dbReference type="NCBI Taxonomy" id="1486930"/>
    <lineage>
        <taxon>Eukaryota</taxon>
        <taxon>Sar</taxon>
        <taxon>Stramenopiles</taxon>
        <taxon>Bigyra</taxon>
        <taxon>Opalozoa</taxon>
        <taxon>Bicosoecida</taxon>
    </lineage>
</organism>
<evidence type="ECO:0000313" key="4">
    <source>
        <dbReference type="EMBL" id="CAD8910839.1"/>
    </source>
</evidence>
<evidence type="ECO:0000256" key="1">
    <source>
        <dbReference type="ARBA" id="ARBA00006499"/>
    </source>
</evidence>
<proteinExistence type="inferred from homology"/>
<feature type="domain" description="Phospholipase/carboxylesterase/thioesterase" evidence="3">
    <location>
        <begin position="31"/>
        <end position="241"/>
    </location>
</feature>
<dbReference type="EMBL" id="HBFS01006014">
    <property type="protein sequence ID" value="CAD8910839.1"/>
    <property type="molecule type" value="Transcribed_RNA"/>
</dbReference>
<dbReference type="InterPro" id="IPR050565">
    <property type="entry name" value="LYPA1-2/EST-like"/>
</dbReference>
<reference evidence="4" key="1">
    <citation type="submission" date="2021-01" db="EMBL/GenBank/DDBJ databases">
        <authorList>
            <person name="Corre E."/>
            <person name="Pelletier E."/>
            <person name="Niang G."/>
            <person name="Scheremetjew M."/>
            <person name="Finn R."/>
            <person name="Kale V."/>
            <person name="Holt S."/>
            <person name="Cochrane G."/>
            <person name="Meng A."/>
            <person name="Brown T."/>
            <person name="Cohen L."/>
        </authorList>
    </citation>
    <scope>NUCLEOTIDE SEQUENCE</scope>
    <source>
        <strain evidence="4">Ms1</strain>
    </source>
</reference>
<dbReference type="Pfam" id="PF02230">
    <property type="entry name" value="Abhydrolase_2"/>
    <property type="match status" value="1"/>
</dbReference>
<dbReference type="InterPro" id="IPR003140">
    <property type="entry name" value="PLipase/COase/thioEstase"/>
</dbReference>
<dbReference type="PANTHER" id="PTHR10655">
    <property type="entry name" value="LYSOPHOSPHOLIPASE-RELATED"/>
    <property type="match status" value="1"/>
</dbReference>
<dbReference type="GO" id="GO:0008474">
    <property type="term" value="F:palmitoyl-(protein) hydrolase activity"/>
    <property type="evidence" value="ECO:0007669"/>
    <property type="project" value="TreeGrafter"/>
</dbReference>
<sequence length="269" mass="28154">MASAGPQLPHHEFEQEVRKAAIAGKHDIELAVFTPREGHDSTVFLLHGLGDTAYGWTDAVVGFYARALPRCRFVLPTAPTVPVTLNMGMHMPSWYDLRGLGDRDAESCDGIEDTRAFLAALVDEEIARGIPASRIVLAGFSQGGACSLYTGLQLGVTLGGILCKSGYLPCAGAVAEAVTDAAKRTPVLMLHGDDDPMVLPSWAEKSRAAIEAMGVESLGFKMYRGLQHSASIDELVDATAWLVERVGDGGAGDGDDDAGGGAGGAKSAL</sequence>
<evidence type="ECO:0000259" key="3">
    <source>
        <dbReference type="Pfam" id="PF02230"/>
    </source>
</evidence>
<dbReference type="SUPFAM" id="SSF53474">
    <property type="entry name" value="alpha/beta-Hydrolases"/>
    <property type="match status" value="1"/>
</dbReference>
<gene>
    <name evidence="4" type="ORF">BSP0115_LOCUS4044</name>
</gene>
<name>A0A7S1C823_9STRA</name>
<evidence type="ECO:0000256" key="2">
    <source>
        <dbReference type="ARBA" id="ARBA00022801"/>
    </source>
</evidence>
<accession>A0A7S1C823</accession>
<comment type="similarity">
    <text evidence="1">Belongs to the AB hydrolase superfamily. AB hydrolase 2 family.</text>
</comment>
<dbReference type="InterPro" id="IPR029058">
    <property type="entry name" value="AB_hydrolase_fold"/>
</dbReference>
<dbReference type="AlphaFoldDB" id="A0A7S1C823"/>
<keyword evidence="2" id="KW-0378">Hydrolase</keyword>
<dbReference type="PANTHER" id="PTHR10655:SF17">
    <property type="entry name" value="LYSOPHOSPHOLIPASE-LIKE PROTEIN 1"/>
    <property type="match status" value="1"/>
</dbReference>